<dbReference type="GeneID" id="87956617"/>
<dbReference type="PANTHER" id="PTHR40135:SF1">
    <property type="entry name" value="MITOCHONDRIAL PHOSPHATE CARRIER PROTEIN"/>
    <property type="match status" value="1"/>
</dbReference>
<gene>
    <name evidence="2" type="ORF">IL334_004486</name>
</gene>
<dbReference type="PANTHER" id="PTHR40135">
    <property type="entry name" value="MITOCHONDRIAL PHOSPHATE CARRIER PROTEIN"/>
    <property type="match status" value="1"/>
</dbReference>
<keyword evidence="1" id="KW-0812">Transmembrane</keyword>
<accession>A0ABZ1D1T6</accession>
<keyword evidence="1" id="KW-0472">Membrane</keyword>
<evidence type="ECO:0000313" key="3">
    <source>
        <dbReference type="Proteomes" id="UP001329825"/>
    </source>
</evidence>
<reference evidence="2 3" key="1">
    <citation type="submission" date="2024-01" db="EMBL/GenBank/DDBJ databases">
        <title>Comparative genomics of Cryptococcus and Kwoniella reveals pathogenesis evolution and contrasting modes of karyotype evolution via chromosome fusion or intercentromeric recombination.</title>
        <authorList>
            <person name="Coelho M.A."/>
            <person name="David-Palma M."/>
            <person name="Shea T."/>
            <person name="Bowers K."/>
            <person name="McGinley-Smith S."/>
            <person name="Mohammad A.W."/>
            <person name="Gnirke A."/>
            <person name="Yurkov A.M."/>
            <person name="Nowrousian M."/>
            <person name="Sun S."/>
            <person name="Cuomo C.A."/>
            <person name="Heitman J."/>
        </authorList>
    </citation>
    <scope>NUCLEOTIDE SEQUENCE [LARGE SCALE GENOMIC DNA]</scope>
    <source>
        <strain evidence="2">CBS 11374</strain>
    </source>
</reference>
<keyword evidence="3" id="KW-1185">Reference proteome</keyword>
<evidence type="ECO:0000256" key="1">
    <source>
        <dbReference type="SAM" id="Phobius"/>
    </source>
</evidence>
<dbReference type="Proteomes" id="UP001329825">
    <property type="component" value="Chromosome 5"/>
</dbReference>
<proteinExistence type="predicted"/>
<organism evidence="2 3">
    <name type="scientific">Kwoniella shivajii</name>
    <dbReference type="NCBI Taxonomy" id="564305"/>
    <lineage>
        <taxon>Eukaryota</taxon>
        <taxon>Fungi</taxon>
        <taxon>Dikarya</taxon>
        <taxon>Basidiomycota</taxon>
        <taxon>Agaricomycotina</taxon>
        <taxon>Tremellomycetes</taxon>
        <taxon>Tremellales</taxon>
        <taxon>Cryptococcaceae</taxon>
        <taxon>Kwoniella</taxon>
    </lineage>
</organism>
<feature type="transmembrane region" description="Helical" evidence="1">
    <location>
        <begin position="6"/>
        <end position="28"/>
    </location>
</feature>
<sequence>MIPRALPYVNFFVASSALLFQTTVLYPWHHILSDDFEHMKAEQARQLAEYHKEKRQLLDALHLKVEDLARTVAPEKFREAGTRLVDSAKVDLDNLRINK</sequence>
<dbReference type="EMBL" id="CP141885">
    <property type="protein sequence ID" value="WRT67514.1"/>
    <property type="molecule type" value="Genomic_DNA"/>
</dbReference>
<evidence type="ECO:0000313" key="2">
    <source>
        <dbReference type="EMBL" id="WRT67514.1"/>
    </source>
</evidence>
<name>A0ABZ1D1T6_9TREE</name>
<keyword evidence="1" id="KW-1133">Transmembrane helix</keyword>
<dbReference type="RefSeq" id="XP_062792254.1">
    <property type="nucleotide sequence ID" value="XM_062936203.1"/>
</dbReference>
<protein>
    <submittedName>
        <fullName evidence="2">Uncharacterized protein</fullName>
    </submittedName>
</protein>